<evidence type="ECO:0000256" key="2">
    <source>
        <dbReference type="ARBA" id="ARBA00022473"/>
    </source>
</evidence>
<organism evidence="15 16">
    <name type="scientific">Priapulus caudatus</name>
    <name type="common">Priapulid worm</name>
    <dbReference type="NCBI Taxonomy" id="37621"/>
    <lineage>
        <taxon>Eukaryota</taxon>
        <taxon>Metazoa</taxon>
        <taxon>Ecdysozoa</taxon>
        <taxon>Scalidophora</taxon>
        <taxon>Priapulida</taxon>
        <taxon>Priapulimorpha</taxon>
        <taxon>Priapulimorphida</taxon>
        <taxon>Priapulidae</taxon>
        <taxon>Priapulus</taxon>
    </lineage>
</organism>
<dbReference type="InterPro" id="IPR008271">
    <property type="entry name" value="Ser/Thr_kinase_AS"/>
</dbReference>
<evidence type="ECO:0000256" key="13">
    <source>
        <dbReference type="SAM" id="MobiDB-lite"/>
    </source>
</evidence>
<dbReference type="SUPFAM" id="SSF56112">
    <property type="entry name" value="Protein kinase-like (PK-like)"/>
    <property type="match status" value="1"/>
</dbReference>
<reference evidence="16" key="1">
    <citation type="submission" date="2025-08" db="UniProtKB">
        <authorList>
            <consortium name="RefSeq"/>
        </authorList>
    </citation>
    <scope>IDENTIFICATION</scope>
</reference>
<keyword evidence="2" id="KW-0217">Developmental protein</keyword>
<evidence type="ECO:0000256" key="11">
    <source>
        <dbReference type="PROSITE-ProRule" id="PRU10141"/>
    </source>
</evidence>
<evidence type="ECO:0000256" key="4">
    <source>
        <dbReference type="ARBA" id="ARBA00022723"/>
    </source>
</evidence>
<evidence type="ECO:0000256" key="12">
    <source>
        <dbReference type="RuleBase" id="RU000304"/>
    </source>
</evidence>
<evidence type="ECO:0000256" key="1">
    <source>
        <dbReference type="ARBA" id="ARBA00001946"/>
    </source>
</evidence>
<accession>A0ABM1E0B3</accession>
<evidence type="ECO:0000256" key="8">
    <source>
        <dbReference type="ARBA" id="ARBA00022842"/>
    </source>
</evidence>
<dbReference type="Proteomes" id="UP000695022">
    <property type="component" value="Unplaced"/>
</dbReference>
<keyword evidence="8" id="KW-0460">Magnesium</keyword>
<feature type="region of interest" description="Disordered" evidence="13">
    <location>
        <begin position="1"/>
        <end position="35"/>
    </location>
</feature>
<evidence type="ECO:0000313" key="15">
    <source>
        <dbReference type="Proteomes" id="UP000695022"/>
    </source>
</evidence>
<dbReference type="GeneID" id="106807714"/>
<comment type="cofactor">
    <cofactor evidence="1">
        <name>Mg(2+)</name>
        <dbReference type="ChEBI" id="CHEBI:18420"/>
    </cofactor>
</comment>
<gene>
    <name evidence="16" type="primary">LOC106807714</name>
</gene>
<protein>
    <submittedName>
        <fullName evidence="16">Testis-specific serine/threonine-protein kinase 4-like</fullName>
    </submittedName>
</protein>
<keyword evidence="15" id="KW-1185">Reference proteome</keyword>
<dbReference type="InterPro" id="IPR000719">
    <property type="entry name" value="Prot_kinase_dom"/>
</dbReference>
<dbReference type="InterPro" id="IPR017441">
    <property type="entry name" value="Protein_kinase_ATP_BS"/>
</dbReference>
<keyword evidence="12" id="KW-0808">Transferase</keyword>
<feature type="binding site" evidence="11">
    <location>
        <position position="80"/>
    </location>
    <ligand>
        <name>ATP</name>
        <dbReference type="ChEBI" id="CHEBI:30616"/>
    </ligand>
</feature>
<dbReference type="Pfam" id="PF00069">
    <property type="entry name" value="Pkinase"/>
    <property type="match status" value="1"/>
</dbReference>
<dbReference type="PROSITE" id="PS50011">
    <property type="entry name" value="PROTEIN_KINASE_DOM"/>
    <property type="match status" value="1"/>
</dbReference>
<keyword evidence="9" id="KW-0832">Ubl conjugation</keyword>
<dbReference type="PROSITE" id="PS00107">
    <property type="entry name" value="PROTEIN_KINASE_ATP"/>
    <property type="match status" value="1"/>
</dbReference>
<comment type="similarity">
    <text evidence="12">Belongs to the protein kinase superfamily.</text>
</comment>
<name>A0ABM1E0B3_PRICU</name>
<feature type="compositionally biased region" description="Basic and acidic residues" evidence="13">
    <location>
        <begin position="1"/>
        <end position="11"/>
    </location>
</feature>
<keyword evidence="7 11" id="KW-0067">ATP-binding</keyword>
<keyword evidence="4" id="KW-0479">Metal-binding</keyword>
<evidence type="ECO:0000256" key="9">
    <source>
        <dbReference type="ARBA" id="ARBA00022843"/>
    </source>
</evidence>
<keyword evidence="12" id="KW-0723">Serine/threonine-protein kinase</keyword>
<dbReference type="PANTHER" id="PTHR24346">
    <property type="entry name" value="MAP/MICROTUBULE AFFINITY-REGULATING KINASE"/>
    <property type="match status" value="1"/>
</dbReference>
<dbReference type="SMART" id="SM00220">
    <property type="entry name" value="S_TKc"/>
    <property type="match status" value="1"/>
</dbReference>
<dbReference type="Gene3D" id="1.10.510.10">
    <property type="entry name" value="Transferase(Phosphotransferase) domain 1"/>
    <property type="match status" value="1"/>
</dbReference>
<evidence type="ECO:0000256" key="6">
    <source>
        <dbReference type="ARBA" id="ARBA00022782"/>
    </source>
</evidence>
<dbReference type="RefSeq" id="XP_014665634.1">
    <property type="nucleotide sequence ID" value="XM_014810148.1"/>
</dbReference>
<proteinExistence type="inferred from homology"/>
<evidence type="ECO:0000313" key="16">
    <source>
        <dbReference type="RefSeq" id="XP_014665634.1"/>
    </source>
</evidence>
<sequence length="342" mass="38978">MFSGFKTHENKQAVNENEQQHAEPEISQATSPGPNETIRAKQMTVLEAHGYTLGKTLGHGSYATVKEAYSSRHKTRVAIKVISKRKSPSDFIDKFLPREIEVIKLLKHRCLVTFLQSIETTNRVYMIMEVCDNGDLLDVIKTEKYIAERQAGFWFHQLIDGLVYLHSKGIVHRDLKCENLLLDKRNTLKITDYGFARYDVKSSADVATVLSETYCGSYAYAPPEILCGIPYDPQRADIWSAGIVLFTMVFGRLPFDDSNHKTLVKQVQGKIFFPSEPTVPGDCRNLITIVLCNARERATLNTIRQDDWYKRVRPENIMIRESIKALSTHEASYTPPRPHVIL</sequence>
<evidence type="ECO:0000256" key="3">
    <source>
        <dbReference type="ARBA" id="ARBA00022553"/>
    </source>
</evidence>
<evidence type="ECO:0000256" key="7">
    <source>
        <dbReference type="ARBA" id="ARBA00022840"/>
    </source>
</evidence>
<evidence type="ECO:0000256" key="5">
    <source>
        <dbReference type="ARBA" id="ARBA00022741"/>
    </source>
</evidence>
<evidence type="ECO:0000259" key="14">
    <source>
        <dbReference type="PROSITE" id="PS50011"/>
    </source>
</evidence>
<evidence type="ECO:0000256" key="10">
    <source>
        <dbReference type="ARBA" id="ARBA00022871"/>
    </source>
</evidence>
<dbReference type="PANTHER" id="PTHR24346:SF102">
    <property type="entry name" value="TESTIS-SPECIFIC SERINE_THREONINE-PROTEIN KINASE 1"/>
    <property type="match status" value="1"/>
</dbReference>
<keyword evidence="6" id="KW-0221">Differentiation</keyword>
<dbReference type="InterPro" id="IPR011009">
    <property type="entry name" value="Kinase-like_dom_sf"/>
</dbReference>
<dbReference type="PROSITE" id="PS00108">
    <property type="entry name" value="PROTEIN_KINASE_ST"/>
    <property type="match status" value="1"/>
</dbReference>
<feature type="domain" description="Protein kinase" evidence="14">
    <location>
        <begin position="51"/>
        <end position="309"/>
    </location>
</feature>
<keyword evidence="5 11" id="KW-0547">Nucleotide-binding</keyword>
<keyword evidence="3" id="KW-0597">Phosphoprotein</keyword>
<keyword evidence="10" id="KW-0744">Spermatogenesis</keyword>
<keyword evidence="12" id="KW-0418">Kinase</keyword>